<feature type="compositionally biased region" description="Polar residues" evidence="1">
    <location>
        <begin position="350"/>
        <end position="369"/>
    </location>
</feature>
<feature type="compositionally biased region" description="Polar residues" evidence="1">
    <location>
        <begin position="260"/>
        <end position="271"/>
    </location>
</feature>
<dbReference type="EMBL" id="JAVRRL010000025">
    <property type="protein sequence ID" value="KAK5113266.1"/>
    <property type="molecule type" value="Genomic_DNA"/>
</dbReference>
<evidence type="ECO:0000313" key="2">
    <source>
        <dbReference type="EMBL" id="KAK5113266.1"/>
    </source>
</evidence>
<accession>A0AAN7TP79</accession>
<feature type="region of interest" description="Disordered" evidence="1">
    <location>
        <begin position="240"/>
        <end position="375"/>
    </location>
</feature>
<feature type="compositionally biased region" description="Polar residues" evidence="1">
    <location>
        <begin position="13"/>
        <end position="25"/>
    </location>
</feature>
<feature type="compositionally biased region" description="Basic and acidic residues" evidence="1">
    <location>
        <begin position="1"/>
        <end position="12"/>
    </location>
</feature>
<feature type="region of interest" description="Disordered" evidence="1">
    <location>
        <begin position="589"/>
        <end position="684"/>
    </location>
</feature>
<feature type="compositionally biased region" description="Basic and acidic residues" evidence="1">
    <location>
        <begin position="40"/>
        <end position="53"/>
    </location>
</feature>
<feature type="compositionally biased region" description="Basic residues" evidence="1">
    <location>
        <begin position="277"/>
        <end position="292"/>
    </location>
</feature>
<feature type="compositionally biased region" description="Polar residues" evidence="1">
    <location>
        <begin position="628"/>
        <end position="643"/>
    </location>
</feature>
<feature type="region of interest" description="Disordered" evidence="1">
    <location>
        <begin position="114"/>
        <end position="156"/>
    </location>
</feature>
<dbReference type="AlphaFoldDB" id="A0AAN7TP79"/>
<sequence>MVSARDEARSPEDNTTATPSKSRSLSDPPAPAVLQPSPSFRERTRQGSKDDHAVPTTPASKAPASHHPDFLTRGLSLQMPGELDMPSPAHFQRSAVPLSPKLDEKDIYMQNEKLNASPATSLPRHSRGLDFSRASSTLHHSTIPEASSPDSSPVINHKGVPIPLRKRSMSSMMLDSPGVSVMGGAHWGSLAPGRSTVSSSVGSVHMMVSESESSDSDGDASMAGEEQDDTIFTTPQVHKIQNPTAPTPFTGPLTPGGNATWGTGSTFSPAQASLMKTIRRIRLQKTGKKSRKSSSSASNSGYSSIASPRTTSPPPMRSIEGTGQNGGYFPWQSSAARSRRESLALGTDGLQLSSGNDSGDEASLTTPSTPGVIRRPVTRRGNLLPKTKGFARIRAALQEEAAPVDTEIRRESETIKQVRERDNSIPDLDLAHDIRPATAASSPTLLPAVPESAQEDFGHDLDHESTSTVRGLGVNFATHASRHGGGLNYWNRFDPSMRTPPPPSFHHQSSSAMSDINMDSPAPGNTGNLHDIFWPRSRARSSASDASDAFPLPNSSVTANAPPNSSMNDDVVLRKFKRRREDDSDIATIKRRAVSPGLSAQNSPVLTQSPSQRPSDNLWGQPPERKGGNTSEQTSQQQLSIARSNSGSGSVAGVGASGTAMPGKKLGLQGMVDTNDGLMKMSIE</sequence>
<gene>
    <name evidence="2" type="ORF">LTR62_003603</name>
</gene>
<feature type="compositionally biased region" description="Polar residues" evidence="1">
    <location>
        <begin position="598"/>
        <end position="615"/>
    </location>
</feature>
<dbReference type="Proteomes" id="UP001310890">
    <property type="component" value="Unassembled WGS sequence"/>
</dbReference>
<feature type="compositionally biased region" description="Low complexity" evidence="1">
    <location>
        <begin position="540"/>
        <end position="549"/>
    </location>
</feature>
<evidence type="ECO:0000313" key="3">
    <source>
        <dbReference type="Proteomes" id="UP001310890"/>
    </source>
</evidence>
<dbReference type="PANTHER" id="PTHR42106">
    <property type="entry name" value="CHROMOSOME 10, WHOLE GENOME SHOTGUN SEQUENCE"/>
    <property type="match status" value="1"/>
</dbReference>
<feature type="region of interest" description="Disordered" evidence="1">
    <location>
        <begin position="1"/>
        <end position="92"/>
    </location>
</feature>
<protein>
    <submittedName>
        <fullName evidence="2">Uncharacterized protein</fullName>
    </submittedName>
</protein>
<organism evidence="2 3">
    <name type="scientific">Meristemomyces frigidus</name>
    <dbReference type="NCBI Taxonomy" id="1508187"/>
    <lineage>
        <taxon>Eukaryota</taxon>
        <taxon>Fungi</taxon>
        <taxon>Dikarya</taxon>
        <taxon>Ascomycota</taxon>
        <taxon>Pezizomycotina</taxon>
        <taxon>Dothideomycetes</taxon>
        <taxon>Dothideomycetidae</taxon>
        <taxon>Mycosphaerellales</taxon>
        <taxon>Teratosphaeriaceae</taxon>
        <taxon>Meristemomyces</taxon>
    </lineage>
</organism>
<feature type="compositionally biased region" description="Low complexity" evidence="1">
    <location>
        <begin position="293"/>
        <end position="310"/>
    </location>
</feature>
<feature type="compositionally biased region" description="Polar residues" evidence="1">
    <location>
        <begin position="553"/>
        <end position="568"/>
    </location>
</feature>
<feature type="compositionally biased region" description="Low complexity" evidence="1">
    <location>
        <begin position="243"/>
        <end position="257"/>
    </location>
</feature>
<comment type="caution">
    <text evidence="2">The sequence shown here is derived from an EMBL/GenBank/DDBJ whole genome shotgun (WGS) entry which is preliminary data.</text>
</comment>
<proteinExistence type="predicted"/>
<name>A0AAN7TP79_9PEZI</name>
<reference evidence="2" key="1">
    <citation type="submission" date="2023-08" db="EMBL/GenBank/DDBJ databases">
        <title>Black Yeasts Isolated from many extreme environments.</title>
        <authorList>
            <person name="Coleine C."/>
            <person name="Stajich J.E."/>
            <person name="Selbmann L."/>
        </authorList>
    </citation>
    <scope>NUCLEOTIDE SEQUENCE</scope>
    <source>
        <strain evidence="2">CCFEE 5401</strain>
    </source>
</reference>
<evidence type="ECO:0000256" key="1">
    <source>
        <dbReference type="SAM" id="MobiDB-lite"/>
    </source>
</evidence>
<feature type="compositionally biased region" description="Polar residues" evidence="1">
    <location>
        <begin position="133"/>
        <end position="154"/>
    </location>
</feature>
<feature type="region of interest" description="Disordered" evidence="1">
    <location>
        <begin position="493"/>
        <end position="571"/>
    </location>
</feature>
<dbReference type="PANTHER" id="PTHR42106:SF1">
    <property type="match status" value="1"/>
</dbReference>